<dbReference type="InterPro" id="IPR050339">
    <property type="entry name" value="CC_SR_Kinase"/>
</dbReference>
<dbReference type="Pfam" id="PF00069">
    <property type="entry name" value="Pkinase"/>
    <property type="match status" value="1"/>
</dbReference>
<dbReference type="InterPro" id="IPR000719">
    <property type="entry name" value="Prot_kinase_dom"/>
</dbReference>
<feature type="domain" description="Protein kinase" evidence="6">
    <location>
        <begin position="142"/>
        <end position="502"/>
    </location>
</feature>
<gene>
    <name evidence="7" type="ORF">BDZ85DRAFT_209202</name>
</gene>
<dbReference type="SUPFAM" id="SSF56112">
    <property type="entry name" value="Protein kinase-like (PK-like)"/>
    <property type="match status" value="1"/>
</dbReference>
<evidence type="ECO:0000259" key="6">
    <source>
        <dbReference type="PROSITE" id="PS50011"/>
    </source>
</evidence>
<dbReference type="GO" id="GO:0005737">
    <property type="term" value="C:cytoplasm"/>
    <property type="evidence" value="ECO:0007669"/>
    <property type="project" value="TreeGrafter"/>
</dbReference>
<evidence type="ECO:0000256" key="2">
    <source>
        <dbReference type="ARBA" id="ARBA00022741"/>
    </source>
</evidence>
<dbReference type="EMBL" id="ML992501">
    <property type="protein sequence ID" value="KAF2227363.1"/>
    <property type="molecule type" value="Genomic_DNA"/>
</dbReference>
<dbReference type="GO" id="GO:0004713">
    <property type="term" value="F:protein tyrosine kinase activity"/>
    <property type="evidence" value="ECO:0007669"/>
    <property type="project" value="TreeGrafter"/>
</dbReference>
<dbReference type="InterPro" id="IPR011009">
    <property type="entry name" value="Kinase-like_dom_sf"/>
</dbReference>
<dbReference type="OrthoDB" id="4062651at2759"/>
<organism evidence="7 8">
    <name type="scientific">Elsinoe ampelina</name>
    <dbReference type="NCBI Taxonomy" id="302913"/>
    <lineage>
        <taxon>Eukaryota</taxon>
        <taxon>Fungi</taxon>
        <taxon>Dikarya</taxon>
        <taxon>Ascomycota</taxon>
        <taxon>Pezizomycotina</taxon>
        <taxon>Dothideomycetes</taxon>
        <taxon>Dothideomycetidae</taxon>
        <taxon>Myriangiales</taxon>
        <taxon>Elsinoaceae</taxon>
        <taxon>Elsinoe</taxon>
    </lineage>
</organism>
<dbReference type="PROSITE" id="PS50011">
    <property type="entry name" value="PROTEIN_KINASE_DOM"/>
    <property type="match status" value="1"/>
</dbReference>
<sequence>MYGFAEAGLLTPHYTVKRLWWTAERIDDTVNRRFVVGHIRGHERQFLDRKIIYHTLTNDTYLDWILFKAPRLFLTLVEIRCAERIFSLVDDGWDDSDLPVPWKDIERLDLNIDPDHILNRRFYEAQYTYLLRQLEEDYHVEYGPNEYIPMEYVGTIPPAVDIKDWHRIHFPDEWRSQFVRRQFNFGDNEDERRVAEIEYLEDVKVMKKHQHYHLCDVWASYTNENSGFTLSTYIGEHTLKTFMDHRTPPQYMELNPDDRPCLLLEWMHCLADVVAYLHKCDTYHGAIRPSNILVDSVNCVAFSDIGHLKTFKKDKRVSKQELRDYTAPELLQESSPKTSIYNPFAQHETNSTWKIPPPALRHPPSTHHPSADVFSLGCIYLDILTFLVLGKTTTLQKFRRSKSTTIPSHTSYTPSLIRSGASTPVTQSSPGVFSSASSTHFHSDPVKLHAWTSHLLSISSQQVTPLHSSLVELLPLVKQMLAPNPSLRPSMQEVRGVVEETLSRQGETRRLCCRGRRW</sequence>
<evidence type="ECO:0000256" key="4">
    <source>
        <dbReference type="ARBA" id="ARBA00022840"/>
    </source>
</evidence>
<evidence type="ECO:0000256" key="5">
    <source>
        <dbReference type="SAM" id="MobiDB-lite"/>
    </source>
</evidence>
<evidence type="ECO:0000313" key="8">
    <source>
        <dbReference type="Proteomes" id="UP000799538"/>
    </source>
</evidence>
<feature type="non-terminal residue" evidence="7">
    <location>
        <position position="518"/>
    </location>
</feature>
<protein>
    <submittedName>
        <fullName evidence="7">Kinase-like domain-containing protein</fullName>
    </submittedName>
</protein>
<dbReference type="Gene3D" id="1.10.510.10">
    <property type="entry name" value="Transferase(Phosphotransferase) domain 1"/>
    <property type="match status" value="1"/>
</dbReference>
<proteinExistence type="predicted"/>
<evidence type="ECO:0000256" key="1">
    <source>
        <dbReference type="ARBA" id="ARBA00022679"/>
    </source>
</evidence>
<dbReference type="GO" id="GO:0110031">
    <property type="term" value="P:negative regulation of G2/MI transition of meiotic cell cycle"/>
    <property type="evidence" value="ECO:0007669"/>
    <property type="project" value="TreeGrafter"/>
</dbReference>
<keyword evidence="4" id="KW-0067">ATP-binding</keyword>
<dbReference type="GO" id="GO:0005524">
    <property type="term" value="F:ATP binding"/>
    <property type="evidence" value="ECO:0007669"/>
    <property type="project" value="UniProtKB-KW"/>
</dbReference>
<keyword evidence="3 7" id="KW-0418">Kinase</keyword>
<reference evidence="8" key="1">
    <citation type="journal article" date="2020" name="Stud. Mycol.">
        <title>101 Dothideomycetes genomes: A test case for predicting lifestyles and emergence of pathogens.</title>
        <authorList>
            <person name="Haridas S."/>
            <person name="Albert R."/>
            <person name="Binder M."/>
            <person name="Bloem J."/>
            <person name="LaButti K."/>
            <person name="Salamov A."/>
            <person name="Andreopoulos B."/>
            <person name="Baker S."/>
            <person name="Barry K."/>
            <person name="Bills G."/>
            <person name="Bluhm B."/>
            <person name="Cannon C."/>
            <person name="Castanera R."/>
            <person name="Culley D."/>
            <person name="Daum C."/>
            <person name="Ezra D."/>
            <person name="Gonzalez J."/>
            <person name="Henrissat B."/>
            <person name="Kuo A."/>
            <person name="Liang C."/>
            <person name="Lipzen A."/>
            <person name="Lutzoni F."/>
            <person name="Magnuson J."/>
            <person name="Mondo S."/>
            <person name="Nolan M."/>
            <person name="Ohm R."/>
            <person name="Pangilinan J."/>
            <person name="Park H.-J."/>
            <person name="Ramirez L."/>
            <person name="Alfaro M."/>
            <person name="Sun H."/>
            <person name="Tritt A."/>
            <person name="Yoshinaga Y."/>
            <person name="Zwiers L.-H."/>
            <person name="Turgeon B."/>
            <person name="Goodwin S."/>
            <person name="Spatafora J."/>
            <person name="Crous P."/>
            <person name="Grigoriev I."/>
        </authorList>
    </citation>
    <scope>NUCLEOTIDE SEQUENCE [LARGE SCALE GENOMIC DNA]</scope>
    <source>
        <strain evidence="8">CECT 20119</strain>
    </source>
</reference>
<keyword evidence="2" id="KW-0547">Nucleotide-binding</keyword>
<keyword evidence="1" id="KW-0808">Transferase</keyword>
<dbReference type="Proteomes" id="UP000799538">
    <property type="component" value="Unassembled WGS sequence"/>
</dbReference>
<dbReference type="PANTHER" id="PTHR11042">
    <property type="entry name" value="EUKARYOTIC TRANSLATION INITIATION FACTOR 2-ALPHA KINASE EIF2-ALPHA KINASE -RELATED"/>
    <property type="match status" value="1"/>
</dbReference>
<evidence type="ECO:0000256" key="3">
    <source>
        <dbReference type="ARBA" id="ARBA00022777"/>
    </source>
</evidence>
<keyword evidence="8" id="KW-1185">Reference proteome</keyword>
<dbReference type="PANTHER" id="PTHR11042:SF190">
    <property type="entry name" value="MITOSIS INHIBITOR PROTEIN KINASE MIK1"/>
    <property type="match status" value="1"/>
</dbReference>
<evidence type="ECO:0000313" key="7">
    <source>
        <dbReference type="EMBL" id="KAF2227363.1"/>
    </source>
</evidence>
<accession>A0A6A6GPQ5</accession>
<dbReference type="AlphaFoldDB" id="A0A6A6GPQ5"/>
<name>A0A6A6GPQ5_9PEZI</name>
<dbReference type="GO" id="GO:0005634">
    <property type="term" value="C:nucleus"/>
    <property type="evidence" value="ECO:0007669"/>
    <property type="project" value="TreeGrafter"/>
</dbReference>
<feature type="region of interest" description="Disordered" evidence="5">
    <location>
        <begin position="404"/>
        <end position="436"/>
    </location>
</feature>
<dbReference type="SMART" id="SM00220">
    <property type="entry name" value="S_TKc"/>
    <property type="match status" value="1"/>
</dbReference>